<reference evidence="2" key="1">
    <citation type="submission" date="2022-12" db="EMBL/GenBank/DDBJ databases">
        <title>Jiella pelagia sp. nov., isolated from phosphonate enriched culture of Northwest Pacific surface seawater.</title>
        <authorList>
            <person name="Shin D.Y."/>
            <person name="Hwang C.Y."/>
        </authorList>
    </citation>
    <scope>NUCLEOTIDE SEQUENCE</scope>
    <source>
        <strain evidence="2">HL-NP1</strain>
    </source>
</reference>
<proteinExistence type="predicted"/>
<dbReference type="Proteomes" id="UP001164020">
    <property type="component" value="Chromosome"/>
</dbReference>
<protein>
    <recommendedName>
        <fullName evidence="4">Flagellar FliJ protein</fullName>
    </recommendedName>
</protein>
<gene>
    <name evidence="2" type="ORF">OH818_18690</name>
</gene>
<evidence type="ECO:0008006" key="4">
    <source>
        <dbReference type="Google" id="ProtNLM"/>
    </source>
</evidence>
<evidence type="ECO:0000313" key="3">
    <source>
        <dbReference type="Proteomes" id="UP001164020"/>
    </source>
</evidence>
<feature type="region of interest" description="Disordered" evidence="1">
    <location>
        <begin position="100"/>
        <end position="119"/>
    </location>
</feature>
<dbReference type="RefSeq" id="WP_268879986.1">
    <property type="nucleotide sequence ID" value="NZ_CP114029.1"/>
</dbReference>
<evidence type="ECO:0000313" key="2">
    <source>
        <dbReference type="EMBL" id="WAP67524.1"/>
    </source>
</evidence>
<organism evidence="2 3">
    <name type="scientific">Jiella pelagia</name>
    <dbReference type="NCBI Taxonomy" id="2986949"/>
    <lineage>
        <taxon>Bacteria</taxon>
        <taxon>Pseudomonadati</taxon>
        <taxon>Pseudomonadota</taxon>
        <taxon>Alphaproteobacteria</taxon>
        <taxon>Hyphomicrobiales</taxon>
        <taxon>Aurantimonadaceae</taxon>
        <taxon>Jiella</taxon>
    </lineage>
</organism>
<keyword evidence="3" id="KW-1185">Reference proteome</keyword>
<dbReference type="EMBL" id="CP114029">
    <property type="protein sequence ID" value="WAP67524.1"/>
    <property type="molecule type" value="Genomic_DNA"/>
</dbReference>
<accession>A0ABY7BVK6</accession>
<name>A0ABY7BVK6_9HYPH</name>
<sequence>MSEASDRVKRLNRVLKVQAQKRILEEWRIGQLREQRIGLEKSDADILASLGVENALHGLFIGAKVSNLRRNEAERTKLAEAENQAEERLRNVRRVEKSLEKVRNSTGREADAEAEAKQRDASIDAFLARTTSFE</sequence>
<evidence type="ECO:0000256" key="1">
    <source>
        <dbReference type="SAM" id="MobiDB-lite"/>
    </source>
</evidence>